<dbReference type="EMBL" id="JBHSNM010000001">
    <property type="protein sequence ID" value="MFC5569214.1"/>
    <property type="molecule type" value="Genomic_DNA"/>
</dbReference>
<evidence type="ECO:0000256" key="1">
    <source>
        <dbReference type="ARBA" id="ARBA00022729"/>
    </source>
</evidence>
<evidence type="ECO:0000313" key="5">
    <source>
        <dbReference type="EMBL" id="MFC5569214.1"/>
    </source>
</evidence>
<evidence type="ECO:0000256" key="2">
    <source>
        <dbReference type="ARBA" id="ARBA00023136"/>
    </source>
</evidence>
<proteinExistence type="predicted"/>
<sequence>MKKLIAALAVCLACSSAHAGIKDFLAYKSGTEITQEQFDALTVGKSRKDDVIAAVGHPGRKEQLGDHQTWYYDFTKIRHFGGDVNESTVFEFDKAGLLVDKYKTGNARTSNPLEAAAKAAK</sequence>
<accession>A0ABW0SJT3</accession>
<comment type="caution">
    <text evidence="5">The sequence shown here is derived from an EMBL/GenBank/DDBJ whole genome shotgun (WGS) entry which is preliminary data.</text>
</comment>
<dbReference type="InterPro" id="IPR037873">
    <property type="entry name" value="BamE-like"/>
</dbReference>
<dbReference type="Pfam" id="PF04355">
    <property type="entry name" value="BamE"/>
    <property type="match status" value="1"/>
</dbReference>
<dbReference type="InterPro" id="IPR007450">
    <property type="entry name" value="BamE_dom"/>
</dbReference>
<feature type="domain" description="Outer membrane protein assembly factor BamE" evidence="4">
    <location>
        <begin position="30"/>
        <end position="98"/>
    </location>
</feature>
<keyword evidence="6" id="KW-1185">Reference proteome</keyword>
<dbReference type="RefSeq" id="WP_386753171.1">
    <property type="nucleotide sequence ID" value="NZ_JBHSNM010000001.1"/>
</dbReference>
<evidence type="ECO:0000259" key="4">
    <source>
        <dbReference type="Pfam" id="PF04355"/>
    </source>
</evidence>
<reference evidence="6" key="1">
    <citation type="journal article" date="2019" name="Int. J. Syst. Evol. Microbiol.">
        <title>The Global Catalogue of Microorganisms (GCM) 10K type strain sequencing project: providing services to taxonomists for standard genome sequencing and annotation.</title>
        <authorList>
            <consortium name="The Broad Institute Genomics Platform"/>
            <consortium name="The Broad Institute Genome Sequencing Center for Infectious Disease"/>
            <person name="Wu L."/>
            <person name="Ma J."/>
        </authorList>
    </citation>
    <scope>NUCLEOTIDE SEQUENCE [LARGE SCALE GENOMIC DNA]</scope>
    <source>
        <strain evidence="6">KACC 11407</strain>
    </source>
</reference>
<name>A0ABW0SJT3_9GAMM</name>
<dbReference type="Gene3D" id="3.30.1450.10">
    <property type="match status" value="1"/>
</dbReference>
<feature type="signal peptide" evidence="3">
    <location>
        <begin position="1"/>
        <end position="19"/>
    </location>
</feature>
<organism evidence="5 6">
    <name type="scientific">Lysobacter yangpyeongensis</name>
    <dbReference type="NCBI Taxonomy" id="346182"/>
    <lineage>
        <taxon>Bacteria</taxon>
        <taxon>Pseudomonadati</taxon>
        <taxon>Pseudomonadota</taxon>
        <taxon>Gammaproteobacteria</taxon>
        <taxon>Lysobacterales</taxon>
        <taxon>Lysobacteraceae</taxon>
        <taxon>Lysobacter</taxon>
    </lineage>
</organism>
<gene>
    <name evidence="5" type="primary">bamE</name>
    <name evidence="5" type="ORF">ACFPN1_03910</name>
</gene>
<evidence type="ECO:0000256" key="3">
    <source>
        <dbReference type="SAM" id="SignalP"/>
    </source>
</evidence>
<keyword evidence="1 3" id="KW-0732">Signal</keyword>
<protein>
    <submittedName>
        <fullName evidence="5">Outer membrane protein assembly factor BamE</fullName>
    </submittedName>
</protein>
<feature type="chain" id="PRO_5047343236" evidence="3">
    <location>
        <begin position="20"/>
        <end position="121"/>
    </location>
</feature>
<keyword evidence="2" id="KW-0472">Membrane</keyword>
<evidence type="ECO:0000313" key="6">
    <source>
        <dbReference type="Proteomes" id="UP001596036"/>
    </source>
</evidence>
<dbReference type="Proteomes" id="UP001596036">
    <property type="component" value="Unassembled WGS sequence"/>
</dbReference>